<dbReference type="InterPro" id="IPR006058">
    <property type="entry name" value="2Fe2S_fd_BS"/>
</dbReference>
<dbReference type="Pfam" id="PF00941">
    <property type="entry name" value="FAD_binding_5"/>
    <property type="match status" value="1"/>
</dbReference>
<dbReference type="Pfam" id="PF01799">
    <property type="entry name" value="Fer2_2"/>
    <property type="match status" value="1"/>
</dbReference>
<dbReference type="InterPro" id="IPR002888">
    <property type="entry name" value="2Fe-2S-bd"/>
</dbReference>
<dbReference type="InterPro" id="IPR001041">
    <property type="entry name" value="2Fe-2S_ferredoxin-type"/>
</dbReference>
<keyword evidence="8" id="KW-1185">Reference proteome</keyword>
<evidence type="ECO:0000256" key="3">
    <source>
        <dbReference type="ARBA" id="ARBA00022827"/>
    </source>
</evidence>
<dbReference type="PROSITE" id="PS00197">
    <property type="entry name" value="2FE2S_FER_1"/>
    <property type="match status" value="1"/>
</dbReference>
<dbReference type="SMART" id="SM01092">
    <property type="entry name" value="CO_deh_flav_C"/>
    <property type="match status" value="1"/>
</dbReference>
<protein>
    <submittedName>
        <fullName evidence="7">Xanthine dehydrogenase small subunit</fullName>
        <ecNumber evidence="7">1.17.1.4</ecNumber>
    </submittedName>
</protein>
<evidence type="ECO:0000313" key="8">
    <source>
        <dbReference type="Proteomes" id="UP000588111"/>
    </source>
</evidence>
<dbReference type="InterPro" id="IPR016208">
    <property type="entry name" value="Ald_Oxase/xanthine_DH-like"/>
</dbReference>
<keyword evidence="4 7" id="KW-0560">Oxidoreductase</keyword>
<dbReference type="GO" id="GO:0071949">
    <property type="term" value="F:FAD binding"/>
    <property type="evidence" value="ECO:0007669"/>
    <property type="project" value="InterPro"/>
</dbReference>
<evidence type="ECO:0000256" key="2">
    <source>
        <dbReference type="ARBA" id="ARBA00022723"/>
    </source>
</evidence>
<dbReference type="SUPFAM" id="SSF55447">
    <property type="entry name" value="CO dehydrogenase flavoprotein C-terminal domain-like"/>
    <property type="match status" value="1"/>
</dbReference>
<dbReference type="Gene3D" id="3.30.43.10">
    <property type="entry name" value="Uridine Diphospho-n-acetylenolpyruvylglucosamine Reductase, domain 2"/>
    <property type="match status" value="1"/>
</dbReference>
<dbReference type="SUPFAM" id="SSF47741">
    <property type="entry name" value="CO dehydrogenase ISP C-domain like"/>
    <property type="match status" value="1"/>
</dbReference>
<dbReference type="SUPFAM" id="SSF54292">
    <property type="entry name" value="2Fe-2S ferredoxin-like"/>
    <property type="match status" value="1"/>
</dbReference>
<evidence type="ECO:0000256" key="4">
    <source>
        <dbReference type="ARBA" id="ARBA00023002"/>
    </source>
</evidence>
<dbReference type="CDD" id="cd00207">
    <property type="entry name" value="fer2"/>
    <property type="match status" value="1"/>
</dbReference>
<evidence type="ECO:0000256" key="1">
    <source>
        <dbReference type="ARBA" id="ARBA00022630"/>
    </source>
</evidence>
<comment type="caution">
    <text evidence="7">The sequence shown here is derived from an EMBL/GenBank/DDBJ whole genome shotgun (WGS) entry which is preliminary data.</text>
</comment>
<evidence type="ECO:0000256" key="5">
    <source>
        <dbReference type="ARBA" id="ARBA00023004"/>
    </source>
</evidence>
<dbReference type="PANTHER" id="PTHR45444:SF3">
    <property type="entry name" value="XANTHINE DEHYDROGENASE"/>
    <property type="match status" value="1"/>
</dbReference>
<reference evidence="7 8" key="1">
    <citation type="submission" date="2020-08" db="EMBL/GenBank/DDBJ databases">
        <title>Genomic Encyclopedia of Type Strains, Phase III (KMG-III): the genomes of soil and plant-associated and newly described type strains.</title>
        <authorList>
            <person name="Whitman W."/>
        </authorList>
    </citation>
    <scope>NUCLEOTIDE SEQUENCE [LARGE SCALE GENOMIC DNA]</scope>
    <source>
        <strain evidence="7 8">CECT 5885</strain>
    </source>
</reference>
<keyword evidence="2" id="KW-0479">Metal-binding</keyword>
<dbReference type="InterPro" id="IPR016166">
    <property type="entry name" value="FAD-bd_PCMH"/>
</dbReference>
<dbReference type="GO" id="GO:0051537">
    <property type="term" value="F:2 iron, 2 sulfur cluster binding"/>
    <property type="evidence" value="ECO:0007669"/>
    <property type="project" value="InterPro"/>
</dbReference>
<organism evidence="7 8">
    <name type="scientific">Psychrobacter luti</name>
    <dbReference type="NCBI Taxonomy" id="198481"/>
    <lineage>
        <taxon>Bacteria</taxon>
        <taxon>Pseudomonadati</taxon>
        <taxon>Pseudomonadota</taxon>
        <taxon>Gammaproteobacteria</taxon>
        <taxon>Moraxellales</taxon>
        <taxon>Moraxellaceae</taxon>
        <taxon>Psychrobacter</taxon>
    </lineage>
</organism>
<dbReference type="GO" id="GO:0005506">
    <property type="term" value="F:iron ion binding"/>
    <property type="evidence" value="ECO:0007669"/>
    <property type="project" value="InterPro"/>
</dbReference>
<dbReference type="AlphaFoldDB" id="A0A839T883"/>
<proteinExistence type="predicted"/>
<feature type="domain" description="FAD-binding PCMH-type" evidence="6">
    <location>
        <begin position="236"/>
        <end position="445"/>
    </location>
</feature>
<evidence type="ECO:0000259" key="6">
    <source>
        <dbReference type="PROSITE" id="PS51387"/>
    </source>
</evidence>
<keyword evidence="1" id="KW-0285">Flavoprotein</keyword>
<dbReference type="PANTHER" id="PTHR45444">
    <property type="entry name" value="XANTHINE DEHYDROGENASE"/>
    <property type="match status" value="1"/>
</dbReference>
<dbReference type="InterPro" id="IPR036318">
    <property type="entry name" value="FAD-bd_PCMH-like_sf"/>
</dbReference>
<gene>
    <name evidence="7" type="ORF">FHS24_000168</name>
</gene>
<dbReference type="PROSITE" id="PS51387">
    <property type="entry name" value="FAD_PCMH"/>
    <property type="match status" value="1"/>
</dbReference>
<dbReference type="InterPro" id="IPR036683">
    <property type="entry name" value="CO_DH_flav_C_dom_sf"/>
</dbReference>
<dbReference type="SUPFAM" id="SSF56176">
    <property type="entry name" value="FAD-binding/transporter-associated domain-like"/>
    <property type="match status" value="1"/>
</dbReference>
<dbReference type="InterPro" id="IPR036010">
    <property type="entry name" value="2Fe-2S_ferredoxin-like_sf"/>
</dbReference>
<dbReference type="Gene3D" id="1.10.150.120">
    <property type="entry name" value="[2Fe-2S]-binding domain"/>
    <property type="match status" value="1"/>
</dbReference>
<evidence type="ECO:0000313" key="7">
    <source>
        <dbReference type="EMBL" id="MBB3105677.1"/>
    </source>
</evidence>
<dbReference type="Gene3D" id="3.30.465.10">
    <property type="match status" value="1"/>
</dbReference>
<dbReference type="InterPro" id="IPR016167">
    <property type="entry name" value="FAD-bd_PCMH_sub1"/>
</dbReference>
<dbReference type="EC" id="1.17.1.4" evidence="7"/>
<dbReference type="EMBL" id="JACHXL010000001">
    <property type="protein sequence ID" value="MBB3105677.1"/>
    <property type="molecule type" value="Genomic_DNA"/>
</dbReference>
<keyword evidence="5" id="KW-0408">Iron</keyword>
<dbReference type="Pfam" id="PF00111">
    <property type="entry name" value="Fer2"/>
    <property type="match status" value="1"/>
</dbReference>
<dbReference type="InterPro" id="IPR012675">
    <property type="entry name" value="Beta-grasp_dom_sf"/>
</dbReference>
<dbReference type="InterPro" id="IPR036884">
    <property type="entry name" value="2Fe-2S-bd_dom_sf"/>
</dbReference>
<dbReference type="Pfam" id="PF03450">
    <property type="entry name" value="CO_deh_flav_C"/>
    <property type="match status" value="1"/>
</dbReference>
<dbReference type="Proteomes" id="UP000588111">
    <property type="component" value="Unassembled WGS sequence"/>
</dbReference>
<sequence>MISFYLNGKYHEISHLNPNTTVLEYLRLHEYQTDTKEGCGSGDCGACTIMAQRLPNHAMSDSSDSTPFYTFNSCIAILSLMDGHHLMTASYLADNPAHHPERALLHPAQQAMVDCHGSQCGFCTPGFVMSLANLYENNRMQQQKNAKQGSSNDDPSYDDIVAAISGNLCRCTGYRPIIEAGLTMGKIGQQRDADEMVAKDLTISLATDAMASNSKSLPKNESFNKSNQASTIEPALSEGSLQLFIPKTVDEFNQLLAVYPSATIWAGGTDLGLSITQHLVDHEVIIQLSAIDKLKVWSLSELNKYTDNKKSVQELTFGAGMTYQQMLPILEHNFPAFAALFARTASPQIRNMGTLGGNIANASPIGDLPPILLALEARIHLRHCNPNNRDIGGEDASAKDESNEHNKTSYVDEIIPLSEFFLDYKKTKLRAGSYIVAIHMPLMQANQHLFIHKISKRYEDDISACLVAVRIDLSADGMTIDHAKIGLGGMAAIPLLAKNCQQALVGQPLELASFKKAAKALPMDVSPLTDVRASREYRLHVVQRLLIKCGKQLLKETQTERESS</sequence>
<keyword evidence="3" id="KW-0274">FAD</keyword>
<dbReference type="Gene3D" id="3.10.20.30">
    <property type="match status" value="1"/>
</dbReference>
<dbReference type="Gene3D" id="3.30.390.50">
    <property type="entry name" value="CO dehydrogenase flavoprotein, C-terminal domain"/>
    <property type="match status" value="1"/>
</dbReference>
<dbReference type="GO" id="GO:0004854">
    <property type="term" value="F:xanthine dehydrogenase activity"/>
    <property type="evidence" value="ECO:0007669"/>
    <property type="project" value="UniProtKB-EC"/>
</dbReference>
<accession>A0A839T883</accession>
<dbReference type="InterPro" id="IPR005107">
    <property type="entry name" value="CO_DH_flav_C"/>
</dbReference>
<dbReference type="InterPro" id="IPR016169">
    <property type="entry name" value="FAD-bd_PCMH_sub2"/>
</dbReference>
<dbReference type="InterPro" id="IPR002346">
    <property type="entry name" value="Mopterin_DH_FAD-bd"/>
</dbReference>
<dbReference type="RefSeq" id="WP_183617881.1">
    <property type="nucleotide sequence ID" value="NZ_CAJHAH010000004.1"/>
</dbReference>
<name>A0A839T883_9GAMM</name>